<evidence type="ECO:0000313" key="1">
    <source>
        <dbReference type="EMBL" id="KAH9528896.1"/>
    </source>
</evidence>
<reference evidence="1" key="2">
    <citation type="journal article" date="2022" name="Res Sq">
        <title>Comparative Genomics Reveals Insights into the Divergent Evolution of Astigmatic Mites and Household Pest Adaptations.</title>
        <authorList>
            <person name="Xiong Q."/>
            <person name="Wan A.T.-Y."/>
            <person name="Liu X.-Y."/>
            <person name="Fung C.S.-H."/>
            <person name="Xiao X."/>
            <person name="Malainual N."/>
            <person name="Hou J."/>
            <person name="Wang L."/>
            <person name="Wang M."/>
            <person name="Yang K."/>
            <person name="Cui Y."/>
            <person name="Leung E."/>
            <person name="Nong W."/>
            <person name="Shin S.-K."/>
            <person name="Au S."/>
            <person name="Jeong K.Y."/>
            <person name="Chew F.T."/>
            <person name="Hui J."/>
            <person name="Leung T.F."/>
            <person name="Tungtrongchitr A."/>
            <person name="Zhong N."/>
            <person name="Liu Z."/>
            <person name="Tsui S."/>
        </authorList>
    </citation>
    <scope>NUCLEOTIDE SEQUENCE</scope>
    <source>
        <strain evidence="1">Derf</strain>
        <tissue evidence="1">Whole organism</tissue>
    </source>
</reference>
<comment type="caution">
    <text evidence="1">The sequence shown here is derived from an EMBL/GenBank/DDBJ whole genome shotgun (WGS) entry which is preliminary data.</text>
</comment>
<dbReference type="Proteomes" id="UP000790347">
    <property type="component" value="Unassembled WGS sequence"/>
</dbReference>
<evidence type="ECO:0000313" key="2">
    <source>
        <dbReference type="Proteomes" id="UP000790347"/>
    </source>
</evidence>
<name>A0A922L9Z4_DERFA</name>
<protein>
    <submittedName>
        <fullName evidence="1">Uncharacterized protein</fullName>
    </submittedName>
</protein>
<accession>A0A922L9Z4</accession>
<proteinExistence type="predicted"/>
<gene>
    <name evidence="1" type="ORF">DERF_002804</name>
</gene>
<dbReference type="AlphaFoldDB" id="A0A922L9Z4"/>
<sequence>MITNLAQLKSIQKKTYNLIFLDNNNNNNSTRKNQVYMNIWQKDRSTSQIDVYFGNIYYQDYKSFFSLTTNEATNRFS</sequence>
<keyword evidence="2" id="KW-1185">Reference proteome</keyword>
<organism evidence="1 2">
    <name type="scientific">Dermatophagoides farinae</name>
    <name type="common">American house dust mite</name>
    <dbReference type="NCBI Taxonomy" id="6954"/>
    <lineage>
        <taxon>Eukaryota</taxon>
        <taxon>Metazoa</taxon>
        <taxon>Ecdysozoa</taxon>
        <taxon>Arthropoda</taxon>
        <taxon>Chelicerata</taxon>
        <taxon>Arachnida</taxon>
        <taxon>Acari</taxon>
        <taxon>Acariformes</taxon>
        <taxon>Sarcoptiformes</taxon>
        <taxon>Astigmata</taxon>
        <taxon>Psoroptidia</taxon>
        <taxon>Analgoidea</taxon>
        <taxon>Pyroglyphidae</taxon>
        <taxon>Dermatophagoidinae</taxon>
        <taxon>Dermatophagoides</taxon>
    </lineage>
</organism>
<dbReference type="EMBL" id="ASGP02000001">
    <property type="protein sequence ID" value="KAH9528896.1"/>
    <property type="molecule type" value="Genomic_DNA"/>
</dbReference>
<reference evidence="1" key="1">
    <citation type="submission" date="2013-05" db="EMBL/GenBank/DDBJ databases">
        <authorList>
            <person name="Yim A.K.Y."/>
            <person name="Chan T.F."/>
            <person name="Ji K.M."/>
            <person name="Liu X.Y."/>
            <person name="Zhou J.W."/>
            <person name="Li R.Q."/>
            <person name="Yang K.Y."/>
            <person name="Li J."/>
            <person name="Li M."/>
            <person name="Law P.T.W."/>
            <person name="Wu Y.L."/>
            <person name="Cai Z.L."/>
            <person name="Qin H."/>
            <person name="Bao Y."/>
            <person name="Leung R.K.K."/>
            <person name="Ng P.K.S."/>
            <person name="Zou J."/>
            <person name="Zhong X.J."/>
            <person name="Ran P.X."/>
            <person name="Zhong N.S."/>
            <person name="Liu Z.G."/>
            <person name="Tsui S.K.W."/>
        </authorList>
    </citation>
    <scope>NUCLEOTIDE SEQUENCE</scope>
    <source>
        <strain evidence="1">Derf</strain>
        <tissue evidence="1">Whole organism</tissue>
    </source>
</reference>